<dbReference type="RefSeq" id="WP_121210318.1">
    <property type="nucleotide sequence ID" value="NZ_RBIM01000002.1"/>
</dbReference>
<gene>
    <name evidence="2" type="ORF">C7435_1075</name>
</gene>
<sequence length="239" mass="26327">MKSVSVLLAAVSVLFSAPALGQSGMAPVHPVLDATLSRSAVPTDKSEWRFTITMTNEDGVMVGRFDGTRPETERWQLVSPALDDLSEMQSGMWTGLQEPDEDEDDSGLFFSADGSDIVPGSLTLADEAGDRLVFNFDPQLDEDDQAMADHVQGALTVSRDQLAVTQLRVWAPESFKPHFAVRLNRFEMVQQFDQLDGLPAPVLTRMSQEISGRAAFQTFEQSFELTFTDIEYLGTVTVD</sequence>
<proteinExistence type="predicted"/>
<evidence type="ECO:0000313" key="2">
    <source>
        <dbReference type="EMBL" id="RKR03127.1"/>
    </source>
</evidence>
<evidence type="ECO:0008006" key="4">
    <source>
        <dbReference type="Google" id="ProtNLM"/>
    </source>
</evidence>
<comment type="caution">
    <text evidence="2">The sequence shown here is derived from an EMBL/GenBank/DDBJ whole genome shotgun (WGS) entry which is preliminary data.</text>
</comment>
<feature type="chain" id="PRO_5019786668" description="Outer membrane lipoprotein-sorting protein" evidence="1">
    <location>
        <begin position="22"/>
        <end position="239"/>
    </location>
</feature>
<evidence type="ECO:0000313" key="3">
    <source>
        <dbReference type="Proteomes" id="UP000273675"/>
    </source>
</evidence>
<dbReference type="Proteomes" id="UP000273675">
    <property type="component" value="Unassembled WGS sequence"/>
</dbReference>
<name>A0A495DLE8_9PROT</name>
<keyword evidence="1" id="KW-0732">Signal</keyword>
<feature type="signal peptide" evidence="1">
    <location>
        <begin position="1"/>
        <end position="21"/>
    </location>
</feature>
<accession>A0A495DLE8</accession>
<reference evidence="2 3" key="1">
    <citation type="submission" date="2018-10" db="EMBL/GenBank/DDBJ databases">
        <title>Genomic Encyclopedia of Type Strains, Phase IV (KMG-IV): sequencing the most valuable type-strain genomes for metagenomic binning, comparative biology and taxonomic classification.</title>
        <authorList>
            <person name="Goeker M."/>
        </authorList>
    </citation>
    <scope>NUCLEOTIDE SEQUENCE [LARGE SCALE GENOMIC DNA]</scope>
    <source>
        <strain evidence="2 3">DSM 4734</strain>
    </source>
</reference>
<organism evidence="2 3">
    <name type="scientific">Maricaulis maris</name>
    <dbReference type="NCBI Taxonomy" id="74318"/>
    <lineage>
        <taxon>Bacteria</taxon>
        <taxon>Pseudomonadati</taxon>
        <taxon>Pseudomonadota</taxon>
        <taxon>Alphaproteobacteria</taxon>
        <taxon>Maricaulales</taxon>
        <taxon>Maricaulaceae</taxon>
        <taxon>Maricaulis</taxon>
    </lineage>
</organism>
<protein>
    <recommendedName>
        <fullName evidence="4">Outer membrane lipoprotein-sorting protein</fullName>
    </recommendedName>
</protein>
<dbReference type="AlphaFoldDB" id="A0A495DLE8"/>
<dbReference type="EMBL" id="RBIM01000002">
    <property type="protein sequence ID" value="RKR03127.1"/>
    <property type="molecule type" value="Genomic_DNA"/>
</dbReference>
<dbReference type="OrthoDB" id="7630083at2"/>
<evidence type="ECO:0000256" key="1">
    <source>
        <dbReference type="SAM" id="SignalP"/>
    </source>
</evidence>